<proteinExistence type="predicted"/>
<keyword evidence="2" id="KW-1185">Reference proteome</keyword>
<name>A0ACB6QJK1_9PLEO</name>
<evidence type="ECO:0000313" key="1">
    <source>
        <dbReference type="EMBL" id="KAF2466310.1"/>
    </source>
</evidence>
<dbReference type="EMBL" id="MU003525">
    <property type="protein sequence ID" value="KAF2466310.1"/>
    <property type="molecule type" value="Genomic_DNA"/>
</dbReference>
<comment type="caution">
    <text evidence="1">The sequence shown here is derived from an EMBL/GenBank/DDBJ whole genome shotgun (WGS) entry which is preliminary data.</text>
</comment>
<sequence length="932" mass="104173">MDCITPGKRVIFNPEQFIRFSIDEHGRRTGGSDFPVPLRLQGNARVTRKLQLCRVHASPIDSFRRSDLDDFAALVLPEPVAGAKNSERDSGQKGHSNQIVLATPNRIYQPRTTIFIQRRHSQAATTKDQFSTSATFTSPRTDEVKLNLVRCGQKCPQPSRNYTSTPAHGLAALPRFVYVPTKWVLGSICFTSPECKMPGGQPPSTIPQYHPNLGLGFGSVFFEGSTDSYLLKVTPSTTRNLVGNYSVGICLNYRSPALFKDMRTDVLNNPLRVAQGPISSYFNSIKSQRDFLKSFNRAILRRMSDCASSDINSVRTILLTNAGRERQQVISFSIFCRPQLSPQFHQTPGLLANFYSSTVLRTILEGLKPCPAEQLYQCGLHTWCVSSRRGVRMGGGVYGTRRFRAPGNVIWMDVACASAANPLTDLPIYLRDPIGIRRIATSSPPVHVDWCVLSSSIDLEKVSLFSRPATCRPTPFSNGFLNILKCRFYNCFNIESTFGNKPPEHMFVASMIVLEKKLMPSTYSSETPKAPPSSVEMFKLSSPPAGILYTLPSRQCVIAIHINRLVELDGSDILNEENELAHHFEVRICDALAYSPRIDAVAIALGLRAIDKQMEAVYMKMQISMPNSCLFYLEPLICFISMVEGGNSWNEIQPLTTCWELDGSQSNDIPCPYKCPQTSFIITEVILDHGADVDSFCLGDFRITAMARAIDWAVPASVEETLQWRSPEASYLLIFIQFRSDTIAVYFPSFYLSLLFPILTNSIPIPPNLQSLNPKFPLQHIDRQILHFQFPQLLHIRPCQRIMNAISFPSIIMQSCTHSGIGRSPWAEARDMLKKGILTPEAQHQPNKRRNMFSDIEVDPSKCIPFQVFVGSANAIECNYTIDGLYLLDLPLFASLFQISSSHDVHIVPPVVPASLVELPIYIVGIFSSLEI</sequence>
<evidence type="ECO:0000313" key="2">
    <source>
        <dbReference type="Proteomes" id="UP000799755"/>
    </source>
</evidence>
<gene>
    <name evidence="1" type="ORF">BDR25DRAFT_359679</name>
</gene>
<dbReference type="Proteomes" id="UP000799755">
    <property type="component" value="Unassembled WGS sequence"/>
</dbReference>
<organism evidence="1 2">
    <name type="scientific">Lindgomyces ingoldianus</name>
    <dbReference type="NCBI Taxonomy" id="673940"/>
    <lineage>
        <taxon>Eukaryota</taxon>
        <taxon>Fungi</taxon>
        <taxon>Dikarya</taxon>
        <taxon>Ascomycota</taxon>
        <taxon>Pezizomycotina</taxon>
        <taxon>Dothideomycetes</taxon>
        <taxon>Pleosporomycetidae</taxon>
        <taxon>Pleosporales</taxon>
        <taxon>Lindgomycetaceae</taxon>
        <taxon>Lindgomyces</taxon>
    </lineage>
</organism>
<accession>A0ACB6QJK1</accession>
<reference evidence="1" key="1">
    <citation type="journal article" date="2020" name="Stud. Mycol.">
        <title>101 Dothideomycetes genomes: a test case for predicting lifestyles and emergence of pathogens.</title>
        <authorList>
            <person name="Haridas S."/>
            <person name="Albert R."/>
            <person name="Binder M."/>
            <person name="Bloem J."/>
            <person name="Labutti K."/>
            <person name="Salamov A."/>
            <person name="Andreopoulos B."/>
            <person name="Baker S."/>
            <person name="Barry K."/>
            <person name="Bills G."/>
            <person name="Bluhm B."/>
            <person name="Cannon C."/>
            <person name="Castanera R."/>
            <person name="Culley D."/>
            <person name="Daum C."/>
            <person name="Ezra D."/>
            <person name="Gonzalez J."/>
            <person name="Henrissat B."/>
            <person name="Kuo A."/>
            <person name="Liang C."/>
            <person name="Lipzen A."/>
            <person name="Lutzoni F."/>
            <person name="Magnuson J."/>
            <person name="Mondo S."/>
            <person name="Nolan M."/>
            <person name="Ohm R."/>
            <person name="Pangilinan J."/>
            <person name="Park H.-J."/>
            <person name="Ramirez L."/>
            <person name="Alfaro M."/>
            <person name="Sun H."/>
            <person name="Tritt A."/>
            <person name="Yoshinaga Y."/>
            <person name="Zwiers L.-H."/>
            <person name="Turgeon B."/>
            <person name="Goodwin S."/>
            <person name="Spatafora J."/>
            <person name="Crous P."/>
            <person name="Grigoriev I."/>
        </authorList>
    </citation>
    <scope>NUCLEOTIDE SEQUENCE</scope>
    <source>
        <strain evidence="1">ATCC 200398</strain>
    </source>
</reference>
<protein>
    <submittedName>
        <fullName evidence="1">Uncharacterized protein</fullName>
    </submittedName>
</protein>